<evidence type="ECO:0000313" key="4">
    <source>
        <dbReference type="Proteomes" id="UP001143372"/>
    </source>
</evidence>
<protein>
    <submittedName>
        <fullName evidence="3">Uncharacterized protein</fullName>
    </submittedName>
</protein>
<evidence type="ECO:0000313" key="3">
    <source>
        <dbReference type="EMBL" id="GLK66627.1"/>
    </source>
</evidence>
<feature type="compositionally biased region" description="Low complexity" evidence="1">
    <location>
        <begin position="64"/>
        <end position="74"/>
    </location>
</feature>
<gene>
    <name evidence="3" type="ORF">GCM10008179_02650</name>
</gene>
<feature type="signal peptide" evidence="2">
    <location>
        <begin position="1"/>
        <end position="25"/>
    </location>
</feature>
<name>A0A9W6MU62_9HYPH</name>
<evidence type="ECO:0000256" key="2">
    <source>
        <dbReference type="SAM" id="SignalP"/>
    </source>
</evidence>
<feature type="chain" id="PRO_5040889629" evidence="2">
    <location>
        <begin position="26"/>
        <end position="165"/>
    </location>
</feature>
<proteinExistence type="predicted"/>
<keyword evidence="4" id="KW-1185">Reference proteome</keyword>
<reference evidence="3" key="2">
    <citation type="submission" date="2023-01" db="EMBL/GenBank/DDBJ databases">
        <authorList>
            <person name="Sun Q."/>
            <person name="Evtushenko L."/>
        </authorList>
    </citation>
    <scope>NUCLEOTIDE SEQUENCE</scope>
    <source>
        <strain evidence="3">VKM B-2347</strain>
    </source>
</reference>
<dbReference type="AlphaFoldDB" id="A0A9W6MU62"/>
<accession>A0A9W6MU62</accession>
<evidence type="ECO:0000256" key="1">
    <source>
        <dbReference type="SAM" id="MobiDB-lite"/>
    </source>
</evidence>
<comment type="caution">
    <text evidence="3">The sequence shown here is derived from an EMBL/GenBank/DDBJ whole genome shotgun (WGS) entry which is preliminary data.</text>
</comment>
<dbReference type="Proteomes" id="UP001143372">
    <property type="component" value="Unassembled WGS sequence"/>
</dbReference>
<reference evidence="3" key="1">
    <citation type="journal article" date="2014" name="Int. J. Syst. Evol. Microbiol.">
        <title>Complete genome sequence of Corynebacterium casei LMG S-19264T (=DSM 44701T), isolated from a smear-ripened cheese.</title>
        <authorList>
            <consortium name="US DOE Joint Genome Institute (JGI-PGF)"/>
            <person name="Walter F."/>
            <person name="Albersmeier A."/>
            <person name="Kalinowski J."/>
            <person name="Ruckert C."/>
        </authorList>
    </citation>
    <scope>NUCLEOTIDE SEQUENCE</scope>
    <source>
        <strain evidence="3">VKM B-2347</strain>
    </source>
</reference>
<keyword evidence="2" id="KW-0732">Signal</keyword>
<dbReference type="PROSITE" id="PS51257">
    <property type="entry name" value="PROKAR_LIPOPROTEIN"/>
    <property type="match status" value="1"/>
</dbReference>
<feature type="region of interest" description="Disordered" evidence="1">
    <location>
        <begin position="63"/>
        <end position="103"/>
    </location>
</feature>
<dbReference type="EMBL" id="BSFI01000001">
    <property type="protein sequence ID" value="GLK66627.1"/>
    <property type="molecule type" value="Genomic_DNA"/>
</dbReference>
<sequence>MIRTLTICSATALATALACASPASALTMKECGAKYQSAKQANTLNGQKWADFRKAQCGDDDASTAEAAAAVPDEVPGKTSDPAKSATKTSTEKGAPAVKATAPSGKVAFPSEISAKYASESPGRARLHTCVDQYRANKDSGGNGDLKWIQKGGGYYSQCNAKLKS</sequence>
<organism evidence="3 4">
    <name type="scientific">Hansschlegelia plantiphila</name>
    <dbReference type="NCBI Taxonomy" id="374655"/>
    <lineage>
        <taxon>Bacteria</taxon>
        <taxon>Pseudomonadati</taxon>
        <taxon>Pseudomonadota</taxon>
        <taxon>Alphaproteobacteria</taxon>
        <taxon>Hyphomicrobiales</taxon>
        <taxon>Methylopilaceae</taxon>
        <taxon>Hansschlegelia</taxon>
    </lineage>
</organism>
<dbReference type="RefSeq" id="WP_271166889.1">
    <property type="nucleotide sequence ID" value="NZ_BSFI01000001.1"/>
</dbReference>